<evidence type="ECO:0000259" key="1">
    <source>
        <dbReference type="Pfam" id="PF24924"/>
    </source>
</evidence>
<feature type="domain" description="DUF7745" evidence="1">
    <location>
        <begin position="5"/>
        <end position="120"/>
    </location>
</feature>
<sequence length="217" mass="25164">MSITRMSEQWVAARIKQKGDSKCIPWKTLRDLIVAHLDPKKRVDVFALNIYGLVIFPKALGHIDDVVLDPFDRLNKRVMPVPAILAETFRSLNACWRADEERFIGCAQLLLAWFHGHFWKIESTSIGSLYSGYGELLDMPFYLYSDSIDRGNPYRQCKGWLSAILRTRVIITRRSVPMSSQENTRPIKEHLQVIPSELEIIKQDFEKRSSELEKKIE</sequence>
<gene>
    <name evidence="2" type="ORF">Gohar_026808</name>
</gene>
<reference evidence="2 3" key="1">
    <citation type="journal article" date="2019" name="Genome Biol. Evol.">
        <title>Insights into the evolution of the New World diploid cottons (Gossypium, subgenus Houzingenia) based on genome sequencing.</title>
        <authorList>
            <person name="Grover C.E."/>
            <person name="Arick M.A. 2nd"/>
            <person name="Thrash A."/>
            <person name="Conover J.L."/>
            <person name="Sanders W.S."/>
            <person name="Peterson D.G."/>
            <person name="Frelichowski J.E."/>
            <person name="Scheffler J.A."/>
            <person name="Scheffler B.E."/>
            <person name="Wendel J.F."/>
        </authorList>
    </citation>
    <scope>NUCLEOTIDE SEQUENCE [LARGE SCALE GENOMIC DNA]</scope>
    <source>
        <strain evidence="2">0</strain>
        <tissue evidence="2">Leaf</tissue>
    </source>
</reference>
<dbReference type="PANTHER" id="PTHR48200:SF1">
    <property type="entry name" value="AMINOTRANSFERASE-LIKE PLANT MOBILE DOMAIN-CONTAINING PROTEIN"/>
    <property type="match status" value="1"/>
</dbReference>
<dbReference type="EMBL" id="JABFAD010000011">
    <property type="protein sequence ID" value="MBA0812881.1"/>
    <property type="molecule type" value="Genomic_DNA"/>
</dbReference>
<comment type="caution">
    <text evidence="2">The sequence shown here is derived from an EMBL/GenBank/DDBJ whole genome shotgun (WGS) entry which is preliminary data.</text>
</comment>
<protein>
    <recommendedName>
        <fullName evidence="1">DUF7745 domain-containing protein</fullName>
    </recommendedName>
</protein>
<dbReference type="InterPro" id="IPR056647">
    <property type="entry name" value="DUF7745"/>
</dbReference>
<dbReference type="OrthoDB" id="984336at2759"/>
<accession>A0A7J9HSP5</accession>
<organism evidence="2 3">
    <name type="scientific">Gossypium harknessii</name>
    <dbReference type="NCBI Taxonomy" id="34285"/>
    <lineage>
        <taxon>Eukaryota</taxon>
        <taxon>Viridiplantae</taxon>
        <taxon>Streptophyta</taxon>
        <taxon>Embryophyta</taxon>
        <taxon>Tracheophyta</taxon>
        <taxon>Spermatophyta</taxon>
        <taxon>Magnoliopsida</taxon>
        <taxon>eudicotyledons</taxon>
        <taxon>Gunneridae</taxon>
        <taxon>Pentapetalae</taxon>
        <taxon>rosids</taxon>
        <taxon>malvids</taxon>
        <taxon>Malvales</taxon>
        <taxon>Malvaceae</taxon>
        <taxon>Malvoideae</taxon>
        <taxon>Gossypium</taxon>
    </lineage>
</organism>
<dbReference type="PANTHER" id="PTHR48200">
    <property type="entry name" value="PROTEIN, PUTATIVE-RELATED"/>
    <property type="match status" value="1"/>
</dbReference>
<name>A0A7J9HSP5_9ROSI</name>
<dbReference type="AlphaFoldDB" id="A0A7J9HSP5"/>
<dbReference type="Pfam" id="PF24924">
    <property type="entry name" value="DUF7745"/>
    <property type="match status" value="1"/>
</dbReference>
<evidence type="ECO:0000313" key="3">
    <source>
        <dbReference type="Proteomes" id="UP000593560"/>
    </source>
</evidence>
<evidence type="ECO:0000313" key="2">
    <source>
        <dbReference type="EMBL" id="MBA0812881.1"/>
    </source>
</evidence>
<keyword evidence="3" id="KW-1185">Reference proteome</keyword>
<proteinExistence type="predicted"/>
<dbReference type="Proteomes" id="UP000593560">
    <property type="component" value="Unassembled WGS sequence"/>
</dbReference>